<sequence>MSDLFVALPPVTSGNRVFFAKNADRPPSEVQEVIYCPPADHDPGEKVKCTFLELQQAPHTHAVILSKAGWSWGAEMGANDQGVCAGSTAVWTALCHPGDHEERLIGGDFVRLALERAGSAREALDTVTSLLVKNGQGGPCCEDPSYGQWTYHNSFLFADRQEAWALETAGRMWVAKKITESVYSMSSVLSIGTDYDLSSPGLKEEAEKSGHWKGDSGEVNFAQAFNATFAGLSLSERQQPQNRLRCGRQLLQARAAKGNISLSDFFEILRDKESCINICGDLLTVGSQVSVLQPPNSEVPDVHWFTATPFPDLSVFKPFIFCANPVLGHSTVSPVISMETKGRSGSQTCADRRHLLYRMHEQGREIMESGSPQGKKLLDTMRILERQCVRDIAEFLTSFEPSLMEEVPELFKDLVESEIKFYK</sequence>
<dbReference type="InterPro" id="IPR005322">
    <property type="entry name" value="Peptidase_C69"/>
</dbReference>
<evidence type="ECO:0000313" key="2">
    <source>
        <dbReference type="EMBL" id="PVD30053.1"/>
    </source>
</evidence>
<accession>A0A2T7P9G0</accession>
<evidence type="ECO:0000256" key="1">
    <source>
        <dbReference type="ARBA" id="ARBA00005705"/>
    </source>
</evidence>
<dbReference type="AlphaFoldDB" id="A0A2T7P9G0"/>
<dbReference type="EMBL" id="PZQS01000005">
    <property type="protein sequence ID" value="PVD30053.1"/>
    <property type="molecule type" value="Genomic_DNA"/>
</dbReference>
<dbReference type="GO" id="GO:0006508">
    <property type="term" value="P:proteolysis"/>
    <property type="evidence" value="ECO:0007669"/>
    <property type="project" value="InterPro"/>
</dbReference>
<dbReference type="Pfam" id="PF03577">
    <property type="entry name" value="Peptidase_C69"/>
    <property type="match status" value="1"/>
</dbReference>
<organism evidence="2 3">
    <name type="scientific">Pomacea canaliculata</name>
    <name type="common">Golden apple snail</name>
    <dbReference type="NCBI Taxonomy" id="400727"/>
    <lineage>
        <taxon>Eukaryota</taxon>
        <taxon>Metazoa</taxon>
        <taxon>Spiralia</taxon>
        <taxon>Lophotrochozoa</taxon>
        <taxon>Mollusca</taxon>
        <taxon>Gastropoda</taxon>
        <taxon>Caenogastropoda</taxon>
        <taxon>Architaenioglossa</taxon>
        <taxon>Ampullarioidea</taxon>
        <taxon>Ampullariidae</taxon>
        <taxon>Pomacea</taxon>
    </lineage>
</organism>
<evidence type="ECO:0000313" key="3">
    <source>
        <dbReference type="Proteomes" id="UP000245119"/>
    </source>
</evidence>
<keyword evidence="3" id="KW-1185">Reference proteome</keyword>
<dbReference type="OrthoDB" id="5175656at2759"/>
<gene>
    <name evidence="2" type="ORF">C0Q70_09314</name>
</gene>
<dbReference type="Proteomes" id="UP000245119">
    <property type="component" value="Linkage Group LG5"/>
</dbReference>
<dbReference type="STRING" id="400727.A0A2T7P9G0"/>
<dbReference type="Gene3D" id="3.60.60.10">
    <property type="entry name" value="Penicillin V Acylase, Chain A"/>
    <property type="match status" value="1"/>
</dbReference>
<reference evidence="2 3" key="1">
    <citation type="submission" date="2018-04" db="EMBL/GenBank/DDBJ databases">
        <title>The genome of golden apple snail Pomacea canaliculata provides insight into stress tolerance and invasive adaptation.</title>
        <authorList>
            <person name="Liu C."/>
            <person name="Liu B."/>
            <person name="Ren Y."/>
            <person name="Zhang Y."/>
            <person name="Wang H."/>
            <person name="Li S."/>
            <person name="Jiang F."/>
            <person name="Yin L."/>
            <person name="Zhang G."/>
            <person name="Qian W."/>
            <person name="Fan W."/>
        </authorList>
    </citation>
    <scope>NUCLEOTIDE SEQUENCE [LARGE SCALE GENOMIC DNA]</scope>
    <source>
        <strain evidence="2">SZHN2017</strain>
        <tissue evidence="2">Muscle</tissue>
    </source>
</reference>
<evidence type="ECO:0008006" key="4">
    <source>
        <dbReference type="Google" id="ProtNLM"/>
    </source>
</evidence>
<dbReference type="GO" id="GO:0070004">
    <property type="term" value="F:cysteine-type exopeptidase activity"/>
    <property type="evidence" value="ECO:0007669"/>
    <property type="project" value="InterPro"/>
</dbReference>
<comment type="similarity">
    <text evidence="1">Belongs to the peptidase C69 family. Secernin subfamily.</text>
</comment>
<comment type="caution">
    <text evidence="2">The sequence shown here is derived from an EMBL/GenBank/DDBJ whole genome shotgun (WGS) entry which is preliminary data.</text>
</comment>
<dbReference type="PANTHER" id="PTHR12994:SF17">
    <property type="entry name" value="LD30995P"/>
    <property type="match status" value="1"/>
</dbReference>
<dbReference type="GO" id="GO:0016805">
    <property type="term" value="F:dipeptidase activity"/>
    <property type="evidence" value="ECO:0007669"/>
    <property type="project" value="InterPro"/>
</dbReference>
<proteinExistence type="inferred from homology"/>
<dbReference type="OMA" id="RMHEQGR"/>
<dbReference type="PANTHER" id="PTHR12994">
    <property type="entry name" value="SECERNIN"/>
    <property type="match status" value="1"/>
</dbReference>
<protein>
    <recommendedName>
        <fullName evidence="4">Secernin-2</fullName>
    </recommendedName>
</protein>
<name>A0A2T7P9G0_POMCA</name>